<sequence>MKIKQLFAVIKLNSHLQFADPTVQFIMILVPLIMAPFMLPAAKIQLSAEGYIHTNGAEQVIPGLAILFSFFSIQLIIQMFFDETIWNTWDRQQISATSLTEIITGKAVVAYLIQVFQLGTVILISVLVFKFRINGNWFAFVMIIISFAATLTFFGIMLVSWSKSSAIALSLSNLLGILMAGLGGSLSPVTSFPRWAKILARIDPAYWGLLAIKKISLDHGNFATIVPHLSILWSMTLIFCLLSLIGFHFQPLKEGNN</sequence>
<dbReference type="InterPro" id="IPR013525">
    <property type="entry name" value="ABC2_TM"/>
</dbReference>
<dbReference type="Proteomes" id="UP000314960">
    <property type="component" value="Chromosome"/>
</dbReference>
<dbReference type="KEGG" id="lhw:BSQ49_05565"/>
<reference evidence="7 8" key="1">
    <citation type="submission" date="2016-11" db="EMBL/GenBank/DDBJ databases">
        <title>Interaction between Lactobacillus species and yeast in water kefir.</title>
        <authorList>
            <person name="Behr J."/>
            <person name="Xu D."/>
            <person name="Vogel R.F."/>
        </authorList>
    </citation>
    <scope>NUCLEOTIDE SEQUENCE [LARGE SCALE GENOMIC DNA]</scope>
    <source>
        <strain evidence="7 8">TMW 1.1822</strain>
    </source>
</reference>
<dbReference type="RefSeq" id="WP_141053385.1">
    <property type="nucleotide sequence ID" value="NZ_CP018176.1"/>
</dbReference>
<feature type="domain" description="ABC-2 type transporter transmembrane" evidence="6">
    <location>
        <begin position="55"/>
        <end position="245"/>
    </location>
</feature>
<keyword evidence="3 5" id="KW-1133">Transmembrane helix</keyword>
<evidence type="ECO:0000313" key="7">
    <source>
        <dbReference type="EMBL" id="AUJ29709.1"/>
    </source>
</evidence>
<dbReference type="AlphaFoldDB" id="A0A3Q8CC44"/>
<keyword evidence="2 5" id="KW-0812">Transmembrane</keyword>
<gene>
    <name evidence="7" type="ORF">BSQ49_05565</name>
</gene>
<dbReference type="GO" id="GO:0016020">
    <property type="term" value="C:membrane"/>
    <property type="evidence" value="ECO:0007669"/>
    <property type="project" value="UniProtKB-SubCell"/>
</dbReference>
<protein>
    <submittedName>
        <fullName evidence="7">Multidrug ABC transporter permease</fullName>
    </submittedName>
</protein>
<evidence type="ECO:0000256" key="5">
    <source>
        <dbReference type="SAM" id="Phobius"/>
    </source>
</evidence>
<dbReference type="InterPro" id="IPR051784">
    <property type="entry name" value="Nod_factor_ABC_transporter"/>
</dbReference>
<keyword evidence="4 5" id="KW-0472">Membrane</keyword>
<evidence type="ECO:0000256" key="3">
    <source>
        <dbReference type="ARBA" id="ARBA00022989"/>
    </source>
</evidence>
<feature type="transmembrane region" description="Helical" evidence="5">
    <location>
        <begin position="108"/>
        <end position="131"/>
    </location>
</feature>
<dbReference type="PANTHER" id="PTHR43229">
    <property type="entry name" value="NODULATION PROTEIN J"/>
    <property type="match status" value="1"/>
</dbReference>
<dbReference type="Pfam" id="PF12698">
    <property type="entry name" value="ABC2_membrane_3"/>
    <property type="match status" value="1"/>
</dbReference>
<dbReference type="EMBL" id="CP018176">
    <property type="protein sequence ID" value="AUJ29709.1"/>
    <property type="molecule type" value="Genomic_DNA"/>
</dbReference>
<evidence type="ECO:0000256" key="1">
    <source>
        <dbReference type="ARBA" id="ARBA00004141"/>
    </source>
</evidence>
<proteinExistence type="predicted"/>
<dbReference type="PANTHER" id="PTHR43229:SF6">
    <property type="entry name" value="ABC-TYPE MULTIDRUG TRANSPORT SYSTEM, PERMEASE COMPONENT"/>
    <property type="match status" value="1"/>
</dbReference>
<feature type="transmembrane region" description="Helical" evidence="5">
    <location>
        <begin position="59"/>
        <end position="81"/>
    </location>
</feature>
<feature type="transmembrane region" description="Helical" evidence="5">
    <location>
        <begin position="231"/>
        <end position="249"/>
    </location>
</feature>
<organism evidence="7 8">
    <name type="scientific">Liquorilactobacillus hordei</name>
    <dbReference type="NCBI Taxonomy" id="468911"/>
    <lineage>
        <taxon>Bacteria</taxon>
        <taxon>Bacillati</taxon>
        <taxon>Bacillota</taxon>
        <taxon>Bacilli</taxon>
        <taxon>Lactobacillales</taxon>
        <taxon>Lactobacillaceae</taxon>
        <taxon>Liquorilactobacillus</taxon>
    </lineage>
</organism>
<accession>A0A3Q8CC44</accession>
<feature type="transmembrane region" description="Helical" evidence="5">
    <location>
        <begin position="166"/>
        <end position="186"/>
    </location>
</feature>
<evidence type="ECO:0000256" key="4">
    <source>
        <dbReference type="ARBA" id="ARBA00023136"/>
    </source>
</evidence>
<dbReference type="GO" id="GO:0140359">
    <property type="term" value="F:ABC-type transporter activity"/>
    <property type="evidence" value="ECO:0007669"/>
    <property type="project" value="InterPro"/>
</dbReference>
<feature type="transmembrane region" description="Helical" evidence="5">
    <location>
        <begin position="21"/>
        <end position="39"/>
    </location>
</feature>
<comment type="subcellular location">
    <subcellularLocation>
        <location evidence="1">Membrane</location>
        <topology evidence="1">Multi-pass membrane protein</topology>
    </subcellularLocation>
</comment>
<evidence type="ECO:0000313" key="8">
    <source>
        <dbReference type="Proteomes" id="UP000314960"/>
    </source>
</evidence>
<evidence type="ECO:0000259" key="6">
    <source>
        <dbReference type="Pfam" id="PF12698"/>
    </source>
</evidence>
<name>A0A3Q8CC44_9LACO</name>
<feature type="transmembrane region" description="Helical" evidence="5">
    <location>
        <begin position="137"/>
        <end position="159"/>
    </location>
</feature>
<evidence type="ECO:0000256" key="2">
    <source>
        <dbReference type="ARBA" id="ARBA00022692"/>
    </source>
</evidence>